<reference evidence="10 11" key="1">
    <citation type="submission" date="2024-04" db="EMBL/GenBank/DDBJ databases">
        <authorList>
            <consortium name="Genoscope - CEA"/>
            <person name="William W."/>
        </authorList>
    </citation>
    <scope>NUCLEOTIDE SEQUENCE [LARGE SCALE GENOMIC DNA]</scope>
</reference>
<keyword evidence="3 8" id="KW-1133">Transmembrane helix</keyword>
<evidence type="ECO:0000256" key="1">
    <source>
        <dbReference type="ARBA" id="ARBA00004141"/>
    </source>
</evidence>
<feature type="domain" description="G-protein coupled receptors family 1 profile" evidence="9">
    <location>
        <begin position="1"/>
        <end position="207"/>
    </location>
</feature>
<feature type="transmembrane region" description="Helical" evidence="8">
    <location>
        <begin position="40"/>
        <end position="62"/>
    </location>
</feature>
<dbReference type="InterPro" id="IPR000276">
    <property type="entry name" value="GPCR_Rhodpsn"/>
</dbReference>
<evidence type="ECO:0000256" key="5">
    <source>
        <dbReference type="ARBA" id="ARBA00023136"/>
    </source>
</evidence>
<dbReference type="GO" id="GO:0004930">
    <property type="term" value="F:G protein-coupled receptor activity"/>
    <property type="evidence" value="ECO:0007669"/>
    <property type="project" value="UniProtKB-KW"/>
</dbReference>
<comment type="subcellular location">
    <subcellularLocation>
        <location evidence="1">Membrane</location>
        <topology evidence="1">Multi-pass membrane protein</topology>
    </subcellularLocation>
</comment>
<keyword evidence="6" id="KW-0675">Receptor</keyword>
<name>A0AAV2GXG9_LYMST</name>
<evidence type="ECO:0000256" key="6">
    <source>
        <dbReference type="ARBA" id="ARBA00023170"/>
    </source>
</evidence>
<protein>
    <recommendedName>
        <fullName evidence="9">G-protein coupled receptors family 1 profile domain-containing protein</fullName>
    </recommendedName>
</protein>
<dbReference type="PANTHER" id="PTHR24243">
    <property type="entry name" value="G-PROTEIN COUPLED RECEPTOR"/>
    <property type="match status" value="1"/>
</dbReference>
<dbReference type="Pfam" id="PF00001">
    <property type="entry name" value="7tm_1"/>
    <property type="match status" value="1"/>
</dbReference>
<dbReference type="AlphaFoldDB" id="A0AAV2GXG9"/>
<accession>A0AAV2GXG9</accession>
<evidence type="ECO:0000256" key="8">
    <source>
        <dbReference type="SAM" id="Phobius"/>
    </source>
</evidence>
<evidence type="ECO:0000256" key="4">
    <source>
        <dbReference type="ARBA" id="ARBA00023040"/>
    </source>
</evidence>
<keyword evidence="11" id="KW-1185">Reference proteome</keyword>
<dbReference type="InterPro" id="IPR017452">
    <property type="entry name" value="GPCR_Rhodpsn_7TM"/>
</dbReference>
<dbReference type="Gene3D" id="1.20.1070.10">
    <property type="entry name" value="Rhodopsin 7-helix transmembrane proteins"/>
    <property type="match status" value="1"/>
</dbReference>
<evidence type="ECO:0000313" key="11">
    <source>
        <dbReference type="Proteomes" id="UP001497497"/>
    </source>
</evidence>
<comment type="caution">
    <text evidence="10">The sequence shown here is derived from an EMBL/GenBank/DDBJ whole genome shotgun (WGS) entry which is preliminary data.</text>
</comment>
<evidence type="ECO:0000313" key="10">
    <source>
        <dbReference type="EMBL" id="CAL1526137.1"/>
    </source>
</evidence>
<evidence type="ECO:0000259" key="9">
    <source>
        <dbReference type="PROSITE" id="PS50262"/>
    </source>
</evidence>
<dbReference type="PROSITE" id="PS50262">
    <property type="entry name" value="G_PROTEIN_RECEP_F1_2"/>
    <property type="match status" value="1"/>
</dbReference>
<evidence type="ECO:0000256" key="7">
    <source>
        <dbReference type="ARBA" id="ARBA00023224"/>
    </source>
</evidence>
<sequence length="257" mass="29352">MVFCIPQYLAPLLVLGFTVERYIAICHPFAKARYCTVRRAAMVVVSLFVFCVLISTLQAYFWTYDEDRQICNHRPELQTGNFIELWTWLTELLLFGVAPLAALFFNILVIREIRSLTSGGPAHTGMSGGSQASTVTLLCVSFYLICTWLPYTIVYSLYKQFPIGDFSMASDAVKNDPTWQRHFLYNTIRVILIEITLSNSACYFFIYYATGKHFRDSVHDLLCPTKCVQENNRGHHAKQYMAVSKSNHYNGTLVTCV</sequence>
<dbReference type="SUPFAM" id="SSF81321">
    <property type="entry name" value="Family A G protein-coupled receptor-like"/>
    <property type="match status" value="1"/>
</dbReference>
<keyword evidence="4" id="KW-0297">G-protein coupled receptor</keyword>
<gene>
    <name evidence="10" type="ORF">GSLYS_00000314001</name>
</gene>
<proteinExistence type="predicted"/>
<feature type="transmembrane region" description="Helical" evidence="8">
    <location>
        <begin position="188"/>
        <end position="209"/>
    </location>
</feature>
<evidence type="ECO:0000256" key="3">
    <source>
        <dbReference type="ARBA" id="ARBA00022989"/>
    </source>
</evidence>
<feature type="transmembrane region" description="Helical" evidence="8">
    <location>
        <begin position="85"/>
        <end position="109"/>
    </location>
</feature>
<keyword evidence="2 8" id="KW-0812">Transmembrane</keyword>
<dbReference type="GO" id="GO:0005886">
    <property type="term" value="C:plasma membrane"/>
    <property type="evidence" value="ECO:0007669"/>
    <property type="project" value="TreeGrafter"/>
</dbReference>
<organism evidence="10 11">
    <name type="scientific">Lymnaea stagnalis</name>
    <name type="common">Great pond snail</name>
    <name type="synonym">Helix stagnalis</name>
    <dbReference type="NCBI Taxonomy" id="6523"/>
    <lineage>
        <taxon>Eukaryota</taxon>
        <taxon>Metazoa</taxon>
        <taxon>Spiralia</taxon>
        <taxon>Lophotrochozoa</taxon>
        <taxon>Mollusca</taxon>
        <taxon>Gastropoda</taxon>
        <taxon>Heterobranchia</taxon>
        <taxon>Euthyneura</taxon>
        <taxon>Panpulmonata</taxon>
        <taxon>Hygrophila</taxon>
        <taxon>Lymnaeoidea</taxon>
        <taxon>Lymnaeidae</taxon>
        <taxon>Lymnaea</taxon>
    </lineage>
</organism>
<dbReference type="PANTHER" id="PTHR24243:SF233">
    <property type="entry name" value="THYROTROPIN-RELEASING HORMONE RECEPTOR"/>
    <property type="match status" value="1"/>
</dbReference>
<evidence type="ECO:0000256" key="2">
    <source>
        <dbReference type="ARBA" id="ARBA00022692"/>
    </source>
</evidence>
<keyword evidence="7" id="KW-0807">Transducer</keyword>
<feature type="transmembrane region" description="Helical" evidence="8">
    <location>
        <begin position="135"/>
        <end position="158"/>
    </location>
</feature>
<dbReference type="EMBL" id="CAXITT010000002">
    <property type="protein sequence ID" value="CAL1526137.1"/>
    <property type="molecule type" value="Genomic_DNA"/>
</dbReference>
<keyword evidence="5 8" id="KW-0472">Membrane</keyword>
<dbReference type="Proteomes" id="UP001497497">
    <property type="component" value="Unassembled WGS sequence"/>
</dbReference>